<organism evidence="4 5">
    <name type="scientific">Williamsia limnetica</name>
    <dbReference type="NCBI Taxonomy" id="882452"/>
    <lineage>
        <taxon>Bacteria</taxon>
        <taxon>Bacillati</taxon>
        <taxon>Actinomycetota</taxon>
        <taxon>Actinomycetes</taxon>
        <taxon>Mycobacteriales</taxon>
        <taxon>Nocardiaceae</taxon>
        <taxon>Williamsia</taxon>
    </lineage>
</organism>
<evidence type="ECO:0000256" key="3">
    <source>
        <dbReference type="SAM" id="MobiDB-lite"/>
    </source>
</evidence>
<keyword evidence="2" id="KW-0460">Magnesium</keyword>
<proteinExistence type="inferred from homology"/>
<dbReference type="PANTHER" id="PTHR43007:SF1">
    <property type="entry name" value="2-PHOSPHO-L-LACTATE TRANSFERASE"/>
    <property type="match status" value="1"/>
</dbReference>
<dbReference type="InterPro" id="IPR002882">
    <property type="entry name" value="CofD"/>
</dbReference>
<evidence type="ECO:0000313" key="4">
    <source>
        <dbReference type="EMBL" id="PYE13780.1"/>
    </source>
</evidence>
<dbReference type="CDD" id="cd07186">
    <property type="entry name" value="CofD_like"/>
    <property type="match status" value="1"/>
</dbReference>
<evidence type="ECO:0000256" key="2">
    <source>
        <dbReference type="ARBA" id="ARBA00022842"/>
    </source>
</evidence>
<dbReference type="FunFam" id="1.10.8.240:FF:000001">
    <property type="entry name" value="2-phospho-L-lactate transferase"/>
    <property type="match status" value="1"/>
</dbReference>
<dbReference type="Proteomes" id="UP000247591">
    <property type="component" value="Unassembled WGS sequence"/>
</dbReference>
<evidence type="ECO:0000313" key="5">
    <source>
        <dbReference type="Proteomes" id="UP000247591"/>
    </source>
</evidence>
<dbReference type="Gene3D" id="3.40.50.10680">
    <property type="entry name" value="CofD-like domains"/>
    <property type="match status" value="1"/>
</dbReference>
<comment type="caution">
    <text evidence="4">The sequence shown here is derived from an EMBL/GenBank/DDBJ whole genome shotgun (WGS) entry which is preliminary data.</text>
</comment>
<sequence>MQKSPPKSAPKSIEQFEHTPNSGRTPDTPASTLRVVGSVRGASADRLPWFPVKVTVLVGGVGGARFLQGVRELLGPTAFPEVLASGRPPSPHEVTAIVNVGDDAWMHGVRICPDLDTCMYTLGDGIDPERGWGRRAETWHAKEELAAYGADPDWFGLGDRDLATHLIRTQMLDAGYRLSDITSALCKRWDPGVRLLPATDDRHETHVVVTRPGSGDGADEKVAIHFQEWWVRYRAQIPTDGFAQVGSDDAKAAPGVLEAIADADIILMAPSNPVVSVGAILSVPGVRGALRTTSAPVVGISPIIDNRPLRGMADECLSVIGVETTAEAVGRHYGARSENGVLDGWLIATGDTADVPGVAVQSVPLLMTDPATTAEMVRAACALVGVAHD</sequence>
<evidence type="ECO:0000256" key="1">
    <source>
        <dbReference type="ARBA" id="ARBA00022679"/>
    </source>
</evidence>
<dbReference type="SUPFAM" id="SSF142338">
    <property type="entry name" value="CofD-like"/>
    <property type="match status" value="1"/>
</dbReference>
<dbReference type="Pfam" id="PF01933">
    <property type="entry name" value="CofD"/>
    <property type="match status" value="1"/>
</dbReference>
<dbReference type="InterPro" id="IPR038136">
    <property type="entry name" value="CofD-like_dom_sf"/>
</dbReference>
<dbReference type="GO" id="GO:0043743">
    <property type="term" value="F:LPPG:FO 2-phospho-L-lactate transferase activity"/>
    <property type="evidence" value="ECO:0007669"/>
    <property type="project" value="InterPro"/>
</dbReference>
<dbReference type="OrthoDB" id="7466225at2"/>
<feature type="region of interest" description="Disordered" evidence="3">
    <location>
        <begin position="1"/>
        <end position="31"/>
    </location>
</feature>
<dbReference type="EMBL" id="QJSP01000015">
    <property type="protein sequence ID" value="PYE13780.1"/>
    <property type="molecule type" value="Genomic_DNA"/>
</dbReference>
<dbReference type="Gene3D" id="1.10.8.240">
    <property type="entry name" value="CofD-like domain"/>
    <property type="match status" value="1"/>
</dbReference>
<keyword evidence="5" id="KW-1185">Reference proteome</keyword>
<keyword evidence="1 4" id="KW-0808">Transferase</keyword>
<name>A0A318RCF6_WILLI</name>
<dbReference type="PANTHER" id="PTHR43007">
    <property type="entry name" value="2-PHOSPHO-L-LACTATE TRANSFERASE"/>
    <property type="match status" value="1"/>
</dbReference>
<dbReference type="AlphaFoldDB" id="A0A318RCF6"/>
<feature type="compositionally biased region" description="Polar residues" evidence="3">
    <location>
        <begin position="18"/>
        <end position="31"/>
    </location>
</feature>
<dbReference type="GO" id="GO:0000287">
    <property type="term" value="F:magnesium ion binding"/>
    <property type="evidence" value="ECO:0007669"/>
    <property type="project" value="InterPro"/>
</dbReference>
<protein>
    <submittedName>
        <fullName evidence="4">LPPG:FO 2-phospho-L-lactate transferase</fullName>
    </submittedName>
</protein>
<dbReference type="NCBIfam" id="TIGR01819">
    <property type="entry name" value="F420_cofD"/>
    <property type="match status" value="1"/>
</dbReference>
<dbReference type="InterPro" id="IPR010115">
    <property type="entry name" value="FbiA/CofD"/>
</dbReference>
<gene>
    <name evidence="4" type="ORF">DFR67_115105</name>
</gene>
<dbReference type="HAMAP" id="MF_01257">
    <property type="entry name" value="CofD"/>
    <property type="match status" value="1"/>
</dbReference>
<reference evidence="4 5" key="1">
    <citation type="submission" date="2018-06" db="EMBL/GenBank/DDBJ databases">
        <title>Genomic Encyclopedia of Type Strains, Phase IV (KMG-IV): sequencing the most valuable type-strain genomes for metagenomic binning, comparative biology and taxonomic classification.</title>
        <authorList>
            <person name="Goeker M."/>
        </authorList>
    </citation>
    <scope>NUCLEOTIDE SEQUENCE [LARGE SCALE GENOMIC DNA]</scope>
    <source>
        <strain evidence="4 5">DSM 45521</strain>
    </source>
</reference>
<accession>A0A318RCF6</accession>